<gene>
    <name evidence="1" type="ORF">L203_100450</name>
</gene>
<protein>
    <recommendedName>
        <fullName evidence="3">Stretch-activated cation channel Mid1</fullName>
    </recommendedName>
</protein>
<dbReference type="GO" id="GO:0098703">
    <property type="term" value="P:calcium ion import across plasma membrane"/>
    <property type="evidence" value="ECO:0007669"/>
    <property type="project" value="InterPro"/>
</dbReference>
<dbReference type="KEGG" id="cdep:91084666"/>
<evidence type="ECO:0000313" key="2">
    <source>
        <dbReference type="Proteomes" id="UP000094043"/>
    </source>
</evidence>
<sequence length="497" mass="53123">MDAPVHMVFSICQLSKNTSITPTALVAVGDRPSFLPTAKLTRDGYSGGVSVTAGGLGYNKRAIKDSSTWLLQWSYGFANWTANSTESDIFILLGLNVDSQGNSVTLDIPSGNVVVQLAISQDPIYSLSAAYPTLGDTTSSSALIFSPLLYSSPQTQPSYPNYTLPGAQLVIPSASSLMSESLNSSLTTDLSLILIPTNSSPTSLGLDNSVCAINAALNQSSISGVNNTIYQSSEPEWMAIEGREGFRKTWVLEGLQSGTNYTAWLKDGRGVLSRPAWLVTKQEGFACQLVMPSSICPGIGYAAPLPANYTTTATTAGQTYNVSLIRSLPDNLATVITNNLDAFSTSLLSKACGRDLYSHVSSCLDCYNAYRDWLCRMVIPQCGVSDSPSANITSTVTGSSISTIFPSPSTIHRTSSNPRNPSLPAPSYDYDELLPCMSTCNKADRTCPVWLGVRCPKRKVNAAKSYAFVGDDHSFGDGSEDQGVIAADRWGRRWCNG</sequence>
<organism evidence="1 2">
    <name type="scientific">Cryptococcus depauperatus CBS 7841</name>
    <dbReference type="NCBI Taxonomy" id="1295531"/>
    <lineage>
        <taxon>Eukaryota</taxon>
        <taxon>Fungi</taxon>
        <taxon>Dikarya</taxon>
        <taxon>Basidiomycota</taxon>
        <taxon>Agaricomycotina</taxon>
        <taxon>Tremellomycetes</taxon>
        <taxon>Tremellales</taxon>
        <taxon>Cryptococcaceae</taxon>
        <taxon>Cryptococcus</taxon>
    </lineage>
</organism>
<evidence type="ECO:0008006" key="3">
    <source>
        <dbReference type="Google" id="ProtNLM"/>
    </source>
</evidence>
<dbReference type="PANTHER" id="PTHR39142:SF1">
    <property type="entry name" value="AEL197CP"/>
    <property type="match status" value="1"/>
</dbReference>
<dbReference type="Pfam" id="PF12929">
    <property type="entry name" value="Mid1"/>
    <property type="match status" value="1"/>
</dbReference>
<name>A0AAJ8LX79_9TREE</name>
<dbReference type="PANTHER" id="PTHR39142">
    <property type="entry name" value="MID1P"/>
    <property type="match status" value="1"/>
</dbReference>
<dbReference type="RefSeq" id="XP_066066006.1">
    <property type="nucleotide sequence ID" value="XM_066209909.1"/>
</dbReference>
<reference evidence="1" key="2">
    <citation type="journal article" date="2022" name="Elife">
        <title>Obligate sexual reproduction of a homothallic fungus closely related to the Cryptococcus pathogenic species complex.</title>
        <authorList>
            <person name="Passer A.R."/>
            <person name="Clancey S.A."/>
            <person name="Shea T."/>
            <person name="David-Palma M."/>
            <person name="Averette A.F."/>
            <person name="Boekhout T."/>
            <person name="Porcel B.M."/>
            <person name="Nowrousian M."/>
            <person name="Cuomo C.A."/>
            <person name="Sun S."/>
            <person name="Heitman J."/>
            <person name="Coelho M.A."/>
        </authorList>
    </citation>
    <scope>NUCLEOTIDE SEQUENCE</scope>
    <source>
        <strain evidence="1">CBS 7841</strain>
    </source>
</reference>
<accession>A0AAJ8LX79</accession>
<keyword evidence="2" id="KW-1185">Reference proteome</keyword>
<evidence type="ECO:0000313" key="1">
    <source>
        <dbReference type="EMBL" id="WVN85305.1"/>
    </source>
</evidence>
<dbReference type="InterPro" id="IPR024338">
    <property type="entry name" value="MID1/Yam8"/>
</dbReference>
<dbReference type="GO" id="GO:0005262">
    <property type="term" value="F:calcium channel activity"/>
    <property type="evidence" value="ECO:0007669"/>
    <property type="project" value="InterPro"/>
</dbReference>
<reference evidence="1" key="1">
    <citation type="submission" date="2016-06" db="EMBL/GenBank/DDBJ databases">
        <authorList>
            <person name="Cuomo C."/>
            <person name="Litvintseva A."/>
            <person name="Heitman J."/>
            <person name="Chen Y."/>
            <person name="Sun S."/>
            <person name="Springer D."/>
            <person name="Dromer F."/>
            <person name="Young S."/>
            <person name="Zeng Q."/>
            <person name="Chapman S."/>
            <person name="Gujja S."/>
            <person name="Saif S."/>
            <person name="Birren B."/>
        </authorList>
    </citation>
    <scope>NUCLEOTIDE SEQUENCE</scope>
    <source>
        <strain evidence="1">CBS 7841</strain>
    </source>
</reference>
<dbReference type="AlphaFoldDB" id="A0AAJ8LX79"/>
<dbReference type="EMBL" id="CP143784">
    <property type="protein sequence ID" value="WVN85305.1"/>
    <property type="molecule type" value="Genomic_DNA"/>
</dbReference>
<reference evidence="1" key="3">
    <citation type="submission" date="2024-01" db="EMBL/GenBank/DDBJ databases">
        <authorList>
            <person name="Coelho M.A."/>
            <person name="David-Palma M."/>
            <person name="Shea T."/>
            <person name="Sun S."/>
            <person name="Cuomo C.A."/>
            <person name="Heitman J."/>
        </authorList>
    </citation>
    <scope>NUCLEOTIDE SEQUENCE</scope>
    <source>
        <strain evidence="1">CBS 7841</strain>
    </source>
</reference>
<dbReference type="Proteomes" id="UP000094043">
    <property type="component" value="Chromosome 1"/>
</dbReference>
<dbReference type="GeneID" id="91084666"/>
<proteinExistence type="predicted"/>